<name>A0A2W5SLT1_9CORY</name>
<dbReference type="AlphaFoldDB" id="A0A2W5SLT1"/>
<dbReference type="Proteomes" id="UP000249432">
    <property type="component" value="Unassembled WGS sequence"/>
</dbReference>
<dbReference type="EMBL" id="QFRA01000038">
    <property type="protein sequence ID" value="PZR03480.1"/>
    <property type="molecule type" value="Genomic_DNA"/>
</dbReference>
<gene>
    <name evidence="1" type="ORF">DI525_09945</name>
</gene>
<protein>
    <submittedName>
        <fullName evidence="1">Biotin transporter BioY</fullName>
    </submittedName>
</protein>
<proteinExistence type="predicted"/>
<organism evidence="1 2">
    <name type="scientific">Corynebacterium kroppenstedtii</name>
    <dbReference type="NCBI Taxonomy" id="161879"/>
    <lineage>
        <taxon>Bacteria</taxon>
        <taxon>Bacillati</taxon>
        <taxon>Actinomycetota</taxon>
        <taxon>Actinomycetes</taxon>
        <taxon>Mycobacteriales</taxon>
        <taxon>Corynebacteriaceae</taxon>
        <taxon>Corynebacterium</taxon>
    </lineage>
</organism>
<feature type="non-terminal residue" evidence="1">
    <location>
        <position position="1"/>
    </location>
</feature>
<reference evidence="1 2" key="1">
    <citation type="submission" date="2017-08" db="EMBL/GenBank/DDBJ databases">
        <title>Infants hospitalized years apart are colonized by the same room-sourced microbial strains.</title>
        <authorList>
            <person name="Brooks B."/>
            <person name="Olm M.R."/>
            <person name="Firek B.A."/>
            <person name="Baker R."/>
            <person name="Thomas B.C."/>
            <person name="Morowitz M.J."/>
            <person name="Banfield J.F."/>
        </authorList>
    </citation>
    <scope>NUCLEOTIDE SEQUENCE [LARGE SCALE GENOMIC DNA]</scope>
    <source>
        <strain evidence="1">S2_003_000_R1_3</strain>
    </source>
</reference>
<evidence type="ECO:0000313" key="2">
    <source>
        <dbReference type="Proteomes" id="UP000249432"/>
    </source>
</evidence>
<comment type="caution">
    <text evidence="1">The sequence shown here is derived from an EMBL/GenBank/DDBJ whole genome shotgun (WGS) entry which is preliminary data.</text>
</comment>
<evidence type="ECO:0000313" key="1">
    <source>
        <dbReference type="EMBL" id="PZR03480.1"/>
    </source>
</evidence>
<accession>A0A2W5SLT1</accession>
<sequence length="27" mass="2844">DLVKMIVVGLIASGVAATFPHLLPEPR</sequence>